<keyword evidence="1" id="KW-0812">Transmembrane</keyword>
<protein>
    <submittedName>
        <fullName evidence="2">Uncharacterized protein</fullName>
    </submittedName>
</protein>
<evidence type="ECO:0000313" key="3">
    <source>
        <dbReference type="Proteomes" id="UP000318878"/>
    </source>
</evidence>
<keyword evidence="1" id="KW-0472">Membrane</keyword>
<keyword evidence="3" id="KW-1185">Reference proteome</keyword>
<organism evidence="2 3">
    <name type="scientific">Blastopirellula retiformator</name>
    <dbReference type="NCBI Taxonomy" id="2527970"/>
    <lineage>
        <taxon>Bacteria</taxon>
        <taxon>Pseudomonadati</taxon>
        <taxon>Planctomycetota</taxon>
        <taxon>Planctomycetia</taxon>
        <taxon>Pirellulales</taxon>
        <taxon>Pirellulaceae</taxon>
        <taxon>Blastopirellula</taxon>
    </lineage>
</organism>
<name>A0A5C5V166_9BACT</name>
<dbReference type="EMBL" id="SJPF01000004">
    <property type="protein sequence ID" value="TWT31670.1"/>
    <property type="molecule type" value="Genomic_DNA"/>
</dbReference>
<dbReference type="RefSeq" id="WP_146433971.1">
    <property type="nucleotide sequence ID" value="NZ_SJPF01000004.1"/>
</dbReference>
<dbReference type="Proteomes" id="UP000318878">
    <property type="component" value="Unassembled WGS sequence"/>
</dbReference>
<proteinExistence type="predicted"/>
<keyword evidence="1" id="KW-1133">Transmembrane helix</keyword>
<sequence length="130" mass="14204">MDRLEIRSFVIPLDGVYTELSKSRDGDSAKYELVYLPNQQRMLAPDPTIIVAIVGAIGTVLTTILVGLLKIVQAEVGNKGTIVIVGENDARVEVPSDTPMHEIEEYVAMAKDLGAKKIYLEVDKETSKSS</sequence>
<feature type="transmembrane region" description="Helical" evidence="1">
    <location>
        <begin position="49"/>
        <end position="69"/>
    </location>
</feature>
<comment type="caution">
    <text evidence="2">The sequence shown here is derived from an EMBL/GenBank/DDBJ whole genome shotgun (WGS) entry which is preliminary data.</text>
</comment>
<accession>A0A5C5V166</accession>
<evidence type="ECO:0000313" key="2">
    <source>
        <dbReference type="EMBL" id="TWT31670.1"/>
    </source>
</evidence>
<reference evidence="2 3" key="1">
    <citation type="submission" date="2019-02" db="EMBL/GenBank/DDBJ databases">
        <title>Deep-cultivation of Planctomycetes and their phenomic and genomic characterization uncovers novel biology.</title>
        <authorList>
            <person name="Wiegand S."/>
            <person name="Jogler M."/>
            <person name="Boedeker C."/>
            <person name="Pinto D."/>
            <person name="Vollmers J."/>
            <person name="Rivas-Marin E."/>
            <person name="Kohn T."/>
            <person name="Peeters S.H."/>
            <person name="Heuer A."/>
            <person name="Rast P."/>
            <person name="Oberbeckmann S."/>
            <person name="Bunk B."/>
            <person name="Jeske O."/>
            <person name="Meyerdierks A."/>
            <person name="Storesund J.E."/>
            <person name="Kallscheuer N."/>
            <person name="Luecker S."/>
            <person name="Lage O.M."/>
            <person name="Pohl T."/>
            <person name="Merkel B.J."/>
            <person name="Hornburger P."/>
            <person name="Mueller R.-W."/>
            <person name="Bruemmer F."/>
            <person name="Labrenz M."/>
            <person name="Spormann A.M."/>
            <person name="Op Den Camp H."/>
            <person name="Overmann J."/>
            <person name="Amann R."/>
            <person name="Jetten M.S.M."/>
            <person name="Mascher T."/>
            <person name="Medema M.H."/>
            <person name="Devos D.P."/>
            <person name="Kaster A.-K."/>
            <person name="Ovreas L."/>
            <person name="Rohde M."/>
            <person name="Galperin M.Y."/>
            <person name="Jogler C."/>
        </authorList>
    </citation>
    <scope>NUCLEOTIDE SEQUENCE [LARGE SCALE GENOMIC DNA]</scope>
    <source>
        <strain evidence="2 3">Enr8</strain>
    </source>
</reference>
<evidence type="ECO:0000256" key="1">
    <source>
        <dbReference type="SAM" id="Phobius"/>
    </source>
</evidence>
<gene>
    <name evidence="2" type="ORF">Enr8_35940</name>
</gene>
<dbReference type="AlphaFoldDB" id="A0A5C5V166"/>